<dbReference type="SUPFAM" id="SSF48264">
    <property type="entry name" value="Cytochrome P450"/>
    <property type="match status" value="1"/>
</dbReference>
<evidence type="ECO:0000256" key="2">
    <source>
        <dbReference type="ARBA" id="ARBA00022723"/>
    </source>
</evidence>
<dbReference type="GO" id="GO:0016705">
    <property type="term" value="F:oxidoreductase activity, acting on paired donors, with incorporation or reduction of molecular oxygen"/>
    <property type="evidence" value="ECO:0007669"/>
    <property type="project" value="InterPro"/>
</dbReference>
<accession>A0A9E9L8K0</accession>
<keyword evidence="2 4" id="KW-0479">Metal-binding</keyword>
<evidence type="ECO:0000313" key="7">
    <source>
        <dbReference type="EMBL" id="WAU86915.1"/>
    </source>
</evidence>
<dbReference type="GO" id="GO:0004497">
    <property type="term" value="F:monooxygenase activity"/>
    <property type="evidence" value="ECO:0007669"/>
    <property type="project" value="UniProtKB-KW"/>
</dbReference>
<dbReference type="PANTHER" id="PTHR47955:SF15">
    <property type="entry name" value="CYTOCHROME P450 71A2-LIKE"/>
    <property type="match status" value="1"/>
</dbReference>
<feature type="transmembrane region" description="Helical" evidence="6">
    <location>
        <begin position="12"/>
        <end position="33"/>
    </location>
</feature>
<keyword evidence="4 5" id="KW-0349">Heme</keyword>
<reference evidence="7" key="1">
    <citation type="submission" date="2021-11" db="EMBL/GenBank/DDBJ databases">
        <authorList>
            <person name="Zhang Y."/>
            <person name="Ren M."/>
            <person name="Zhang X."/>
            <person name="Zhou X."/>
            <person name="Yang J."/>
        </authorList>
    </citation>
    <scope>NUCLEOTIDE SEQUENCE</scope>
</reference>
<dbReference type="AlphaFoldDB" id="A0A9E9L8K0"/>
<evidence type="ECO:0000256" key="4">
    <source>
        <dbReference type="PIRSR" id="PIRSR602401-1"/>
    </source>
</evidence>
<evidence type="ECO:0000256" key="5">
    <source>
        <dbReference type="RuleBase" id="RU000461"/>
    </source>
</evidence>
<dbReference type="GO" id="GO:0020037">
    <property type="term" value="F:heme binding"/>
    <property type="evidence" value="ECO:0007669"/>
    <property type="project" value="InterPro"/>
</dbReference>
<keyword evidence="5" id="KW-0560">Oxidoreductase</keyword>
<organism evidence="7">
    <name type="scientific">Betula platyphylla</name>
    <name type="common">Asian white birch</name>
    <dbReference type="NCBI Taxonomy" id="78630"/>
    <lineage>
        <taxon>Eukaryota</taxon>
        <taxon>Viridiplantae</taxon>
        <taxon>Streptophyta</taxon>
        <taxon>Embryophyta</taxon>
        <taxon>Tracheophyta</taxon>
        <taxon>Spermatophyta</taxon>
        <taxon>Magnoliopsida</taxon>
        <taxon>eudicotyledons</taxon>
        <taxon>Gunneridae</taxon>
        <taxon>Pentapetalae</taxon>
        <taxon>rosids</taxon>
        <taxon>fabids</taxon>
        <taxon>Fagales</taxon>
        <taxon>Betulaceae</taxon>
        <taxon>Betula</taxon>
    </lineage>
</organism>
<name>A0A9E9L8K0_BETPL</name>
<keyword evidence="6" id="KW-0472">Membrane</keyword>
<dbReference type="InterPro" id="IPR017972">
    <property type="entry name" value="Cyt_P450_CS"/>
</dbReference>
<dbReference type="InterPro" id="IPR002401">
    <property type="entry name" value="Cyt_P450_E_grp-I"/>
</dbReference>
<dbReference type="PANTHER" id="PTHR47955">
    <property type="entry name" value="CYTOCHROME P450 FAMILY 71 PROTEIN"/>
    <property type="match status" value="1"/>
</dbReference>
<dbReference type="PROSITE" id="PS00086">
    <property type="entry name" value="CYTOCHROME_P450"/>
    <property type="match status" value="1"/>
</dbReference>
<comment type="cofactor">
    <cofactor evidence="4">
        <name>heme</name>
        <dbReference type="ChEBI" id="CHEBI:30413"/>
    </cofactor>
</comment>
<evidence type="ECO:0000256" key="3">
    <source>
        <dbReference type="ARBA" id="ARBA00023004"/>
    </source>
</evidence>
<sequence>MSNFQELLGQNATFFLLHPFVLTFLAFILIFLFKWSSTKKNSPPSPLKLPIVGNLHQLGPQLHRSLGSLAQRYGPLMLLHFGSVPTLVASSADAASEIMKTHDLIFANRPKSSLFEKLLYNCKDVASAPYGEYWRQIKSISVLHLLSNQRVQSFRAVRQEETFLMIEKIKRSCSSAYVNLSQVLANLTNDVVCRVALGRKYSAGEGGMRFKELLGEFVELLGALSVGDYISWLAWVSRVNGLDARVEKVAVRFDDFLEEVIEEHINCERRGIENEHQKDFVDVLLWIQKENVIDRVSIKALILDVFAAGTDTTYTVLEWAMTELLRHPKAMKKVQNEVRGIISGSKKEIKEDDLDKMHYLKAVIKEALRFHPPGYDIAAGTQVIINAWAIGRDPTSWGEPEEFKLERFLTSSIDFRGHDFQLIPFGAGRRVCPGISFAMTTIELVLANLLHNFDWTLPGGARAEDLDITESIGLTIHKKISLTAVATPYCGYRNSQGSRLRDRHLRYRNLHQYLCNHRDHP</sequence>
<dbReference type="PRINTS" id="PR00385">
    <property type="entry name" value="P450"/>
</dbReference>
<comment type="similarity">
    <text evidence="1 5">Belongs to the cytochrome P450 family.</text>
</comment>
<dbReference type="InterPro" id="IPR001128">
    <property type="entry name" value="Cyt_P450"/>
</dbReference>
<dbReference type="Pfam" id="PF00067">
    <property type="entry name" value="p450"/>
    <property type="match status" value="1"/>
</dbReference>
<keyword evidence="3 4" id="KW-0408">Iron</keyword>
<dbReference type="InterPro" id="IPR036396">
    <property type="entry name" value="Cyt_P450_sf"/>
</dbReference>
<dbReference type="Gene3D" id="1.10.630.10">
    <property type="entry name" value="Cytochrome P450"/>
    <property type="match status" value="1"/>
</dbReference>
<dbReference type="EMBL" id="OL546166">
    <property type="protein sequence ID" value="WAU86915.1"/>
    <property type="molecule type" value="mRNA"/>
</dbReference>
<proteinExistence type="evidence at transcript level"/>
<keyword evidence="5" id="KW-0503">Monooxygenase</keyword>
<keyword evidence="6" id="KW-1133">Transmembrane helix</keyword>
<dbReference type="CDD" id="cd11072">
    <property type="entry name" value="CYP71-like"/>
    <property type="match status" value="1"/>
</dbReference>
<dbReference type="FunFam" id="1.10.630.10:FF:000011">
    <property type="entry name" value="Cytochrome P450 83B1"/>
    <property type="match status" value="1"/>
</dbReference>
<evidence type="ECO:0000256" key="1">
    <source>
        <dbReference type="ARBA" id="ARBA00010617"/>
    </source>
</evidence>
<keyword evidence="6" id="KW-0812">Transmembrane</keyword>
<evidence type="ECO:0000256" key="6">
    <source>
        <dbReference type="SAM" id="Phobius"/>
    </source>
</evidence>
<protein>
    <submittedName>
        <fullName evidence="7">Birch protein</fullName>
    </submittedName>
</protein>
<dbReference type="GO" id="GO:0005506">
    <property type="term" value="F:iron ion binding"/>
    <property type="evidence" value="ECO:0007669"/>
    <property type="project" value="InterPro"/>
</dbReference>
<feature type="binding site" description="axial binding residue" evidence="4">
    <location>
        <position position="432"/>
    </location>
    <ligand>
        <name>heme</name>
        <dbReference type="ChEBI" id="CHEBI:30413"/>
    </ligand>
    <ligandPart>
        <name>Fe</name>
        <dbReference type="ChEBI" id="CHEBI:18248"/>
    </ligandPart>
</feature>
<dbReference type="PRINTS" id="PR00463">
    <property type="entry name" value="EP450I"/>
</dbReference>